<dbReference type="OMA" id="NDFRIRC"/>
<dbReference type="KEGG" id="egl:EGR_00183"/>
<dbReference type="SMART" id="SM00324">
    <property type="entry name" value="RhoGAP"/>
    <property type="match status" value="1"/>
</dbReference>
<feature type="domain" description="Rho-GAP" evidence="3">
    <location>
        <begin position="100"/>
        <end position="318"/>
    </location>
</feature>
<feature type="compositionally biased region" description="Basic and acidic residues" evidence="2">
    <location>
        <begin position="335"/>
        <end position="350"/>
    </location>
</feature>
<dbReference type="CTD" id="36335898"/>
<dbReference type="PANTHER" id="PTHR14963">
    <property type="entry name" value="RHO GTPASE ACTIVATING PROTEIN 18,19-RELATED"/>
    <property type="match status" value="1"/>
</dbReference>
<evidence type="ECO:0000259" key="3">
    <source>
        <dbReference type="PROSITE" id="PS50238"/>
    </source>
</evidence>
<proteinExistence type="predicted"/>
<accession>W6VD86</accession>
<dbReference type="Gene3D" id="1.10.555.10">
    <property type="entry name" value="Rho GTPase activation protein"/>
    <property type="match status" value="1"/>
</dbReference>
<organism evidence="4 5">
    <name type="scientific">Echinococcus granulosus</name>
    <name type="common">Hydatid tapeworm</name>
    <dbReference type="NCBI Taxonomy" id="6210"/>
    <lineage>
        <taxon>Eukaryota</taxon>
        <taxon>Metazoa</taxon>
        <taxon>Spiralia</taxon>
        <taxon>Lophotrochozoa</taxon>
        <taxon>Platyhelminthes</taxon>
        <taxon>Cestoda</taxon>
        <taxon>Eucestoda</taxon>
        <taxon>Cyclophyllidea</taxon>
        <taxon>Taeniidae</taxon>
        <taxon>Echinococcus</taxon>
        <taxon>Echinococcus granulosus group</taxon>
    </lineage>
</organism>
<dbReference type="RefSeq" id="XP_024356110.1">
    <property type="nucleotide sequence ID" value="XM_024489432.1"/>
</dbReference>
<gene>
    <name evidence="4" type="ORF">EGR_00183</name>
</gene>
<dbReference type="OrthoDB" id="10061772at2759"/>
<sequence>MLNEPGNVFAAGMLVGKENQASAVCSDYGQRLLEAVQETPEINDFRIRCPGKFRSICFLHLSFAIDVPLDLFHEFNSSDRIGNVLSAGQMFSRSRRHNRGGLQSLPLTPGLLEKLIYLMTMLENTRGFQAEGVFRKTGSLTQQRTVTEALLHPDFDCTTFAWTDFSPHELAGALKSIISHLTQPLLTSALTPLFLEAARLWGCEAGGGGGREDMSPMDLLAYGKQVKSLRLLVQLLPAVNRSLLKQLLRLLGLVLEHVMQNRMTGVALGTVFGPIFVPSVFGEAINDPHCKDSNNFKKGCQEAILLATRLIELNDKLFLLPITLLEDIRHNAKEPLRPEAKKRQEDKDTSRCSPYRWSRRSRRSSSPLQTSVRFASLSSVSASVTSLQTPPPPGAVIRDVSSTTPSTATSTNNNGRRQKAVHGVAIFGYSLDLADKPGVLHLPEVLRAGRFH</sequence>
<dbReference type="AlphaFoldDB" id="W6VD86"/>
<evidence type="ECO:0000313" key="5">
    <source>
        <dbReference type="Proteomes" id="UP000019149"/>
    </source>
</evidence>
<name>W6VD86_ECHGR</name>
<dbReference type="Pfam" id="PF00620">
    <property type="entry name" value="RhoGAP"/>
    <property type="match status" value="1"/>
</dbReference>
<feature type="compositionally biased region" description="Low complexity" evidence="2">
    <location>
        <begin position="401"/>
        <end position="414"/>
    </location>
</feature>
<dbReference type="PANTHER" id="PTHR14963:SF7">
    <property type="entry name" value="RHO GTPASE-ACTIVATING PROTEIN 19"/>
    <property type="match status" value="1"/>
</dbReference>
<dbReference type="SUPFAM" id="SSF48350">
    <property type="entry name" value="GTPase activation domain, GAP"/>
    <property type="match status" value="1"/>
</dbReference>
<protein>
    <submittedName>
        <fullName evidence="4">WW domain-containing protein tag-325</fullName>
    </submittedName>
</protein>
<dbReference type="GO" id="GO:0005737">
    <property type="term" value="C:cytoplasm"/>
    <property type="evidence" value="ECO:0007669"/>
    <property type="project" value="TreeGrafter"/>
</dbReference>
<dbReference type="InterPro" id="IPR000198">
    <property type="entry name" value="RhoGAP_dom"/>
</dbReference>
<evidence type="ECO:0000313" key="4">
    <source>
        <dbReference type="EMBL" id="EUB64914.1"/>
    </source>
</evidence>
<evidence type="ECO:0000256" key="2">
    <source>
        <dbReference type="SAM" id="MobiDB-lite"/>
    </source>
</evidence>
<evidence type="ECO:0000256" key="1">
    <source>
        <dbReference type="ARBA" id="ARBA00022468"/>
    </source>
</evidence>
<keyword evidence="5" id="KW-1185">Reference proteome</keyword>
<dbReference type="InterPro" id="IPR008936">
    <property type="entry name" value="Rho_GTPase_activation_prot"/>
</dbReference>
<dbReference type="Proteomes" id="UP000019149">
    <property type="component" value="Unassembled WGS sequence"/>
</dbReference>
<dbReference type="PROSITE" id="PS50238">
    <property type="entry name" value="RHOGAP"/>
    <property type="match status" value="1"/>
</dbReference>
<keyword evidence="1" id="KW-0343">GTPase activation</keyword>
<dbReference type="EMBL" id="APAU02000001">
    <property type="protein sequence ID" value="EUB64914.1"/>
    <property type="molecule type" value="Genomic_DNA"/>
</dbReference>
<feature type="region of interest" description="Disordered" evidence="2">
    <location>
        <begin position="383"/>
        <end position="417"/>
    </location>
</feature>
<dbReference type="GO" id="GO:0051056">
    <property type="term" value="P:regulation of small GTPase mediated signal transduction"/>
    <property type="evidence" value="ECO:0007669"/>
    <property type="project" value="TreeGrafter"/>
</dbReference>
<dbReference type="GO" id="GO:0007165">
    <property type="term" value="P:signal transduction"/>
    <property type="evidence" value="ECO:0007669"/>
    <property type="project" value="InterPro"/>
</dbReference>
<feature type="region of interest" description="Disordered" evidence="2">
    <location>
        <begin position="335"/>
        <end position="364"/>
    </location>
</feature>
<dbReference type="GO" id="GO:0005096">
    <property type="term" value="F:GTPase activator activity"/>
    <property type="evidence" value="ECO:0007669"/>
    <property type="project" value="UniProtKB-KW"/>
</dbReference>
<reference evidence="4 5" key="1">
    <citation type="journal article" date="2013" name="Nat. Genet.">
        <title>The genome of the hydatid tapeworm Echinococcus granulosus.</title>
        <authorList>
            <person name="Zheng H."/>
            <person name="Zhang W."/>
            <person name="Zhang L."/>
            <person name="Zhang Z."/>
            <person name="Li J."/>
            <person name="Lu G."/>
            <person name="Zhu Y."/>
            <person name="Wang Y."/>
            <person name="Huang Y."/>
            <person name="Liu J."/>
            <person name="Kang H."/>
            <person name="Chen J."/>
            <person name="Wang L."/>
            <person name="Chen A."/>
            <person name="Yu S."/>
            <person name="Gao Z."/>
            <person name="Jin L."/>
            <person name="Gu W."/>
            <person name="Wang Z."/>
            <person name="Zhao L."/>
            <person name="Shi B."/>
            <person name="Wen H."/>
            <person name="Lin R."/>
            <person name="Jones M.K."/>
            <person name="Brejova B."/>
            <person name="Vinar T."/>
            <person name="Zhao G."/>
            <person name="McManus D.P."/>
            <person name="Chen Z."/>
            <person name="Zhou Y."/>
            <person name="Wang S."/>
        </authorList>
    </citation>
    <scope>NUCLEOTIDE SEQUENCE [LARGE SCALE GENOMIC DNA]</scope>
</reference>
<dbReference type="STRING" id="6210.W6VD86"/>
<comment type="caution">
    <text evidence="4">The sequence shown here is derived from an EMBL/GenBank/DDBJ whole genome shotgun (WGS) entry which is preliminary data.</text>
</comment>
<dbReference type="GeneID" id="36335898"/>